<dbReference type="Pfam" id="PF01040">
    <property type="entry name" value="UbiA"/>
    <property type="match status" value="1"/>
</dbReference>
<proteinExistence type="predicted"/>
<protein>
    <recommendedName>
        <fullName evidence="8">Chlorophyll synthase</fullName>
    </recommendedName>
</protein>
<keyword evidence="3 5" id="KW-1133">Transmembrane helix</keyword>
<dbReference type="InterPro" id="IPR050475">
    <property type="entry name" value="Prenyltransferase_related"/>
</dbReference>
<evidence type="ECO:0000256" key="2">
    <source>
        <dbReference type="ARBA" id="ARBA00022692"/>
    </source>
</evidence>
<keyword evidence="4 5" id="KW-0472">Membrane</keyword>
<dbReference type="Gene3D" id="1.10.357.140">
    <property type="entry name" value="UbiA prenyltransferase"/>
    <property type="match status" value="1"/>
</dbReference>
<evidence type="ECO:0000256" key="1">
    <source>
        <dbReference type="ARBA" id="ARBA00004141"/>
    </source>
</evidence>
<keyword evidence="7" id="KW-1185">Reference proteome</keyword>
<feature type="transmembrane region" description="Helical" evidence="5">
    <location>
        <begin position="32"/>
        <end position="50"/>
    </location>
</feature>
<evidence type="ECO:0008006" key="8">
    <source>
        <dbReference type="Google" id="ProtNLM"/>
    </source>
</evidence>
<organism evidence="6 7">
    <name type="scientific">Phytohabitans aurantiacus</name>
    <dbReference type="NCBI Taxonomy" id="3016789"/>
    <lineage>
        <taxon>Bacteria</taxon>
        <taxon>Bacillati</taxon>
        <taxon>Actinomycetota</taxon>
        <taxon>Actinomycetes</taxon>
        <taxon>Micromonosporales</taxon>
        <taxon>Micromonosporaceae</taxon>
    </lineage>
</organism>
<name>A0ABQ5QTM6_9ACTN</name>
<evidence type="ECO:0000256" key="4">
    <source>
        <dbReference type="ARBA" id="ARBA00023136"/>
    </source>
</evidence>
<evidence type="ECO:0000256" key="3">
    <source>
        <dbReference type="ARBA" id="ARBA00022989"/>
    </source>
</evidence>
<evidence type="ECO:0000313" key="7">
    <source>
        <dbReference type="Proteomes" id="UP001144280"/>
    </source>
</evidence>
<sequence>MAYGHLVHPARPRGASGFSGTAVAVIQVTRPWFWPLGWAGAYLGAVLATRSWLPPLHAVPESLAAAFVLGPLVWGAVLTLNDRYDLPSDRRNPRKANAPLVTGALSEKDLVHWCGLFSFTALAVAAAAGAAFTAGTALVLLLGWLYSVPPIRLKARPGADVVVNAVAVGVLGPLAGWSLHRPIGDYPPVMVVLGLLLAAALYLPTTVMDMDADSYAGDTTSAVRWNPSLCYGLGVTLWTAAIALWLACCHLGVLVSRDSWTLQDLMAPVLLAVYAVMAHRPSIPRMAVVSLVFAIPATDFLPALT</sequence>
<dbReference type="InterPro" id="IPR000537">
    <property type="entry name" value="UbiA_prenyltransferase"/>
</dbReference>
<comment type="subcellular location">
    <subcellularLocation>
        <location evidence="1">Membrane</location>
        <topology evidence="1">Multi-pass membrane protein</topology>
    </subcellularLocation>
</comment>
<feature type="transmembrane region" description="Helical" evidence="5">
    <location>
        <begin position="158"/>
        <end position="177"/>
    </location>
</feature>
<dbReference type="Proteomes" id="UP001144280">
    <property type="component" value="Unassembled WGS sequence"/>
</dbReference>
<feature type="transmembrane region" description="Helical" evidence="5">
    <location>
        <begin position="116"/>
        <end position="146"/>
    </location>
</feature>
<evidence type="ECO:0000313" key="6">
    <source>
        <dbReference type="EMBL" id="GLH96675.1"/>
    </source>
</evidence>
<dbReference type="EMBL" id="BSDI01000007">
    <property type="protein sequence ID" value="GLH96675.1"/>
    <property type="molecule type" value="Genomic_DNA"/>
</dbReference>
<dbReference type="InterPro" id="IPR044878">
    <property type="entry name" value="UbiA_sf"/>
</dbReference>
<keyword evidence="2 5" id="KW-0812">Transmembrane</keyword>
<accession>A0ABQ5QTM6</accession>
<feature type="transmembrane region" description="Helical" evidence="5">
    <location>
        <begin position="229"/>
        <end position="254"/>
    </location>
</feature>
<dbReference type="PANTHER" id="PTHR42723">
    <property type="entry name" value="CHLOROPHYLL SYNTHASE"/>
    <property type="match status" value="1"/>
</dbReference>
<dbReference type="PANTHER" id="PTHR42723:SF1">
    <property type="entry name" value="CHLOROPHYLL SYNTHASE, CHLOROPLASTIC"/>
    <property type="match status" value="1"/>
</dbReference>
<gene>
    <name evidence="6" type="ORF">Pa4123_19490</name>
</gene>
<comment type="caution">
    <text evidence="6">The sequence shown here is derived from an EMBL/GenBank/DDBJ whole genome shotgun (WGS) entry which is preliminary data.</text>
</comment>
<feature type="transmembrane region" description="Helical" evidence="5">
    <location>
        <begin position="62"/>
        <end position="80"/>
    </location>
</feature>
<dbReference type="RefSeq" id="WP_281893939.1">
    <property type="nucleotide sequence ID" value="NZ_BSDI01000007.1"/>
</dbReference>
<reference evidence="6" key="1">
    <citation type="submission" date="2022-12" db="EMBL/GenBank/DDBJ databases">
        <title>New Phytohabitans aurantiacus sp. RD004123 nov., an actinomycete isolated from soil.</title>
        <authorList>
            <person name="Triningsih D.W."/>
            <person name="Harunari E."/>
            <person name="Igarashi Y."/>
        </authorList>
    </citation>
    <scope>NUCLEOTIDE SEQUENCE</scope>
    <source>
        <strain evidence="6">RD004123</strain>
    </source>
</reference>
<evidence type="ECO:0000256" key="5">
    <source>
        <dbReference type="SAM" id="Phobius"/>
    </source>
</evidence>
<feature type="transmembrane region" description="Helical" evidence="5">
    <location>
        <begin position="189"/>
        <end position="208"/>
    </location>
</feature>